<dbReference type="EMBL" id="MW538937">
    <property type="protein sequence ID" value="UBU98390.1"/>
    <property type="molecule type" value="Genomic_DNA"/>
</dbReference>
<keyword evidence="1" id="KW-0496">Mitochondrion</keyword>
<dbReference type="AlphaFoldDB" id="A0A8K1I5J3"/>
<name>A0A8K1I5J3_9PEZI</name>
<protein>
    <submittedName>
        <fullName evidence="1">Uncharacterized protein</fullName>
    </submittedName>
</protein>
<geneLocation type="mitochondrion" evidence="1"/>
<proteinExistence type="predicted"/>
<dbReference type="GeneID" id="68665333"/>
<evidence type="ECO:0000313" key="1">
    <source>
        <dbReference type="EMBL" id="UBU98390.1"/>
    </source>
</evidence>
<reference evidence="1" key="1">
    <citation type="submission" date="2021-01" db="EMBL/GenBank/DDBJ databases">
        <authorList>
            <person name="Sun H.-H."/>
            <person name="Zhang S."/>
            <person name="Zhang Y.-J."/>
        </authorList>
    </citation>
    <scope>NUCLEOTIDE SEQUENCE</scope>
    <source>
        <strain evidence="1">CMM1</strain>
    </source>
</reference>
<dbReference type="RefSeq" id="YP_010218693.1">
    <property type="nucleotide sequence ID" value="NC_058917.1"/>
</dbReference>
<sequence>MVGYCKGQRQKKRTACSQWEVGCAGRGRGWWVDIFIPNRVYAPLLFLIRYMVRKGFLEIWLKIVAWETPSSLAVARTVIFLTWGGDRTSFFIATSKTIENFSLLK</sequence>
<organism evidence="1">
    <name type="scientific">Morchella brunnea</name>
    <dbReference type="NCBI Taxonomy" id="1174671"/>
    <lineage>
        <taxon>Eukaryota</taxon>
        <taxon>Fungi</taxon>
        <taxon>Dikarya</taxon>
        <taxon>Ascomycota</taxon>
        <taxon>Pezizomycotina</taxon>
        <taxon>Pezizomycetes</taxon>
        <taxon>Pezizales</taxon>
        <taxon>Morchellaceae</taxon>
        <taxon>Morchella</taxon>
    </lineage>
</organism>
<accession>A0A8K1I5J3</accession>
<gene>
    <name evidence="1" type="primary">orf105A</name>
</gene>